<gene>
    <name evidence="1" type="ORF">N7G274_005607</name>
</gene>
<evidence type="ECO:0008006" key="3">
    <source>
        <dbReference type="Google" id="ProtNLM"/>
    </source>
</evidence>
<organism evidence="1 2">
    <name type="scientific">Stereocaulon virgatum</name>
    <dbReference type="NCBI Taxonomy" id="373712"/>
    <lineage>
        <taxon>Eukaryota</taxon>
        <taxon>Fungi</taxon>
        <taxon>Dikarya</taxon>
        <taxon>Ascomycota</taxon>
        <taxon>Pezizomycotina</taxon>
        <taxon>Lecanoromycetes</taxon>
        <taxon>OSLEUM clade</taxon>
        <taxon>Lecanoromycetidae</taxon>
        <taxon>Lecanorales</taxon>
        <taxon>Lecanorineae</taxon>
        <taxon>Stereocaulaceae</taxon>
        <taxon>Stereocaulon</taxon>
    </lineage>
</organism>
<reference evidence="1 2" key="1">
    <citation type="submission" date="2024-09" db="EMBL/GenBank/DDBJ databases">
        <title>Rethinking Asexuality: The Enigmatic Case of Functional Sexual Genes in Lepraria (Stereocaulaceae).</title>
        <authorList>
            <person name="Doellman M."/>
            <person name="Sun Y."/>
            <person name="Barcenas-Pena A."/>
            <person name="Lumbsch H.T."/>
            <person name="Grewe F."/>
        </authorList>
    </citation>
    <scope>NUCLEOTIDE SEQUENCE [LARGE SCALE GENOMIC DNA]</scope>
    <source>
        <strain evidence="1 2">Mercado 3170</strain>
    </source>
</reference>
<comment type="caution">
    <text evidence="1">The sequence shown here is derived from an EMBL/GenBank/DDBJ whole genome shotgun (WGS) entry which is preliminary data.</text>
</comment>
<evidence type="ECO:0000313" key="2">
    <source>
        <dbReference type="Proteomes" id="UP001590950"/>
    </source>
</evidence>
<evidence type="ECO:0000313" key="1">
    <source>
        <dbReference type="EMBL" id="KAL2041823.1"/>
    </source>
</evidence>
<keyword evidence="2" id="KW-1185">Reference proteome</keyword>
<dbReference type="EMBL" id="JBEFKJ010000016">
    <property type="protein sequence ID" value="KAL2041823.1"/>
    <property type="molecule type" value="Genomic_DNA"/>
</dbReference>
<proteinExistence type="predicted"/>
<name>A0ABR4A9Q9_9LECA</name>
<protein>
    <recommendedName>
        <fullName evidence="3">F-box domain-containing protein</fullName>
    </recommendedName>
</protein>
<accession>A0ABR4A9Q9</accession>
<sequence length="265" mass="31078">MGTESETTASHGFFDLPRELRDNILGHLFTTSTCSRWNGEHGVLSVTTDLWPSIRLLEPGYIQNLQFSIEAAEAFYRSSHFEIYTGELANFFSYKNHPTDYWEASLSDEQGPLKDFDMKPFVKSVRIKPHGAWRHFPIDDLRGLLDYPQLKNVIFATSRRLWKLGDIAETQKVIRELRKMFGEGFELRQEFEADYGDERADDITWMWETESKEAKSWIKKLGYGPKLYMQRIIAMDWIITEDYGGNRTAFDDDWNSGVLFERQWL</sequence>
<dbReference type="Proteomes" id="UP001590950">
    <property type="component" value="Unassembled WGS sequence"/>
</dbReference>